<gene>
    <name evidence="1" type="ORF">EQZ20_16795</name>
</gene>
<dbReference type="RefSeq" id="WP_128748194.1">
    <property type="nucleotide sequence ID" value="NZ_CP035232.1"/>
</dbReference>
<dbReference type="EMBL" id="CP035232">
    <property type="protein sequence ID" value="QAT66392.1"/>
    <property type="molecule type" value="Genomic_DNA"/>
</dbReference>
<organism evidence="1 2">
    <name type="scientific">Bacillus glycinifermentans</name>
    <dbReference type="NCBI Taxonomy" id="1664069"/>
    <lineage>
        <taxon>Bacteria</taxon>
        <taxon>Bacillati</taxon>
        <taxon>Bacillota</taxon>
        <taxon>Bacilli</taxon>
        <taxon>Bacillales</taxon>
        <taxon>Bacillaceae</taxon>
        <taxon>Bacillus</taxon>
    </lineage>
</organism>
<name>A0AAJ3Z084_9BACI</name>
<accession>A0AAJ3Z084</accession>
<proteinExistence type="predicted"/>
<dbReference type="AlphaFoldDB" id="A0AAJ3Z084"/>
<reference evidence="1 2" key="1">
    <citation type="submission" date="2019-01" db="EMBL/GenBank/DDBJ databases">
        <title>Genome sequence of Bacillus glycinifermentans SRCM103574.</title>
        <authorList>
            <person name="Kong H.-J."/>
            <person name="Jeong S.-Y."/>
            <person name="Jeong D.-Y."/>
        </authorList>
    </citation>
    <scope>NUCLEOTIDE SEQUENCE [LARGE SCALE GENOMIC DNA]</scope>
    <source>
        <strain evidence="1 2">SRCM103574</strain>
    </source>
</reference>
<sequence length="68" mass="7907">MQFIELTFEGEKFLKNVDEVASFWTNGKNCKVVHKDQTDITVEESYDEVKRLLEKARYLNPAALAVKK</sequence>
<protein>
    <submittedName>
        <fullName evidence="1">Uncharacterized protein</fullName>
    </submittedName>
</protein>
<dbReference type="Proteomes" id="UP000288675">
    <property type="component" value="Chromosome"/>
</dbReference>
<evidence type="ECO:0000313" key="1">
    <source>
        <dbReference type="EMBL" id="QAT66392.1"/>
    </source>
</evidence>
<dbReference type="GeneID" id="82854332"/>
<evidence type="ECO:0000313" key="2">
    <source>
        <dbReference type="Proteomes" id="UP000288675"/>
    </source>
</evidence>